<keyword evidence="3" id="KW-0963">Cytoplasm</keyword>
<evidence type="ECO:0000256" key="9">
    <source>
        <dbReference type="ARBA" id="ARBA00023069"/>
    </source>
</evidence>
<dbReference type="InterPro" id="IPR026983">
    <property type="entry name" value="DHC"/>
</dbReference>
<keyword evidence="7" id="KW-0243">Dynein</keyword>
<comment type="subcellular location">
    <subcellularLocation>
        <location evidence="1">Cytoplasm</location>
        <location evidence="1">Cytoskeleton</location>
        <location evidence="1">Cilium axoneme</location>
    </subcellularLocation>
</comment>
<comment type="similarity">
    <text evidence="2">Belongs to the dynein heavy chain family.</text>
</comment>
<keyword evidence="9" id="KW-0969">Cilium</keyword>
<name>A0AAV7MAX8_PLEWA</name>
<dbReference type="GO" id="GO:0051959">
    <property type="term" value="F:dynein light intermediate chain binding"/>
    <property type="evidence" value="ECO:0007669"/>
    <property type="project" value="InterPro"/>
</dbReference>
<dbReference type="Pfam" id="PF12781">
    <property type="entry name" value="AAA_9"/>
    <property type="match status" value="1"/>
</dbReference>
<proteinExistence type="inferred from homology"/>
<dbReference type="GO" id="GO:0005524">
    <property type="term" value="F:ATP binding"/>
    <property type="evidence" value="ECO:0007669"/>
    <property type="project" value="UniProtKB-KW"/>
</dbReference>
<dbReference type="AlphaFoldDB" id="A0AAV7MAX8"/>
<dbReference type="GO" id="GO:0005930">
    <property type="term" value="C:axoneme"/>
    <property type="evidence" value="ECO:0007669"/>
    <property type="project" value="UniProtKB-SubCell"/>
</dbReference>
<accession>A0AAV7MAX8</accession>
<keyword evidence="4" id="KW-0493">Microtubule</keyword>
<keyword evidence="6" id="KW-0067">ATP-binding</keyword>
<keyword evidence="12" id="KW-0966">Cell projection</keyword>
<keyword evidence="10" id="KW-0505">Motor protein</keyword>
<dbReference type="GO" id="GO:0007018">
    <property type="term" value="P:microtubule-based movement"/>
    <property type="evidence" value="ECO:0007669"/>
    <property type="project" value="InterPro"/>
</dbReference>
<dbReference type="PANTHER" id="PTHR46961">
    <property type="entry name" value="DYNEIN HEAVY CHAIN 1, AXONEMAL-LIKE PROTEIN"/>
    <property type="match status" value="1"/>
</dbReference>
<evidence type="ECO:0000256" key="8">
    <source>
        <dbReference type="ARBA" id="ARBA00023054"/>
    </source>
</evidence>
<keyword evidence="8" id="KW-0175">Coiled coil</keyword>
<dbReference type="PANTHER" id="PTHR46961:SF14">
    <property type="entry name" value="DYNEIN HEAVY CHAIN 11, AXONEMAL"/>
    <property type="match status" value="1"/>
</dbReference>
<organism evidence="14 15">
    <name type="scientific">Pleurodeles waltl</name>
    <name type="common">Iberian ribbed newt</name>
    <dbReference type="NCBI Taxonomy" id="8319"/>
    <lineage>
        <taxon>Eukaryota</taxon>
        <taxon>Metazoa</taxon>
        <taxon>Chordata</taxon>
        <taxon>Craniata</taxon>
        <taxon>Vertebrata</taxon>
        <taxon>Euteleostomi</taxon>
        <taxon>Amphibia</taxon>
        <taxon>Batrachia</taxon>
        <taxon>Caudata</taxon>
        <taxon>Salamandroidea</taxon>
        <taxon>Salamandridae</taxon>
        <taxon>Pleurodelinae</taxon>
        <taxon>Pleurodeles</taxon>
    </lineage>
</organism>
<evidence type="ECO:0000256" key="10">
    <source>
        <dbReference type="ARBA" id="ARBA00023175"/>
    </source>
</evidence>
<evidence type="ECO:0000256" key="7">
    <source>
        <dbReference type="ARBA" id="ARBA00023017"/>
    </source>
</evidence>
<keyword evidence="15" id="KW-1185">Reference proteome</keyword>
<evidence type="ECO:0000313" key="15">
    <source>
        <dbReference type="Proteomes" id="UP001066276"/>
    </source>
</evidence>
<evidence type="ECO:0000256" key="2">
    <source>
        <dbReference type="ARBA" id="ARBA00008887"/>
    </source>
</evidence>
<keyword evidence="5" id="KW-0547">Nucleotide-binding</keyword>
<dbReference type="GO" id="GO:0030286">
    <property type="term" value="C:dynein complex"/>
    <property type="evidence" value="ECO:0007669"/>
    <property type="project" value="UniProtKB-KW"/>
</dbReference>
<comment type="caution">
    <text evidence="14">The sequence shown here is derived from an EMBL/GenBank/DDBJ whole genome shotgun (WGS) entry which is preliminary data.</text>
</comment>
<gene>
    <name evidence="14" type="ORF">NDU88_005592</name>
</gene>
<dbReference type="Gene3D" id="1.10.8.1220">
    <property type="match status" value="1"/>
</dbReference>
<feature type="domain" description="Dynein heavy chain ATP-binding dynein motor region" evidence="13">
    <location>
        <begin position="109"/>
        <end position="158"/>
    </location>
</feature>
<reference evidence="14" key="1">
    <citation type="journal article" date="2022" name="bioRxiv">
        <title>Sequencing and chromosome-scale assembly of the giantPleurodeles waltlgenome.</title>
        <authorList>
            <person name="Brown T."/>
            <person name="Elewa A."/>
            <person name="Iarovenko S."/>
            <person name="Subramanian E."/>
            <person name="Araus A.J."/>
            <person name="Petzold A."/>
            <person name="Susuki M."/>
            <person name="Suzuki K.-i.T."/>
            <person name="Hayashi T."/>
            <person name="Toyoda A."/>
            <person name="Oliveira C."/>
            <person name="Osipova E."/>
            <person name="Leigh N.D."/>
            <person name="Simon A."/>
            <person name="Yun M.H."/>
        </authorList>
    </citation>
    <scope>NUCLEOTIDE SEQUENCE</scope>
    <source>
        <strain evidence="14">20211129_DDA</strain>
        <tissue evidence="14">Liver</tissue>
    </source>
</reference>
<evidence type="ECO:0000256" key="6">
    <source>
        <dbReference type="ARBA" id="ARBA00022840"/>
    </source>
</evidence>
<dbReference type="Proteomes" id="UP001066276">
    <property type="component" value="Chromosome 10"/>
</dbReference>
<evidence type="ECO:0000256" key="11">
    <source>
        <dbReference type="ARBA" id="ARBA00023212"/>
    </source>
</evidence>
<dbReference type="EMBL" id="JANPWB010000014">
    <property type="protein sequence ID" value="KAJ1100508.1"/>
    <property type="molecule type" value="Genomic_DNA"/>
</dbReference>
<evidence type="ECO:0000256" key="4">
    <source>
        <dbReference type="ARBA" id="ARBA00022701"/>
    </source>
</evidence>
<dbReference type="GO" id="GO:0005874">
    <property type="term" value="C:microtubule"/>
    <property type="evidence" value="ECO:0007669"/>
    <property type="project" value="UniProtKB-KW"/>
</dbReference>
<evidence type="ECO:0000256" key="3">
    <source>
        <dbReference type="ARBA" id="ARBA00022490"/>
    </source>
</evidence>
<evidence type="ECO:0000256" key="1">
    <source>
        <dbReference type="ARBA" id="ARBA00004430"/>
    </source>
</evidence>
<dbReference type="Gene3D" id="6.10.140.1060">
    <property type="match status" value="1"/>
</dbReference>
<evidence type="ECO:0000259" key="13">
    <source>
        <dbReference type="Pfam" id="PF12781"/>
    </source>
</evidence>
<keyword evidence="11" id="KW-0206">Cytoskeleton</keyword>
<evidence type="ECO:0000313" key="14">
    <source>
        <dbReference type="EMBL" id="KAJ1100508.1"/>
    </source>
</evidence>
<dbReference type="InterPro" id="IPR035706">
    <property type="entry name" value="AAA_9"/>
</dbReference>
<dbReference type="FunFam" id="1.10.8.1220:FF:000001">
    <property type="entry name" value="Dynein axonemal heavy chain 5"/>
    <property type="match status" value="1"/>
</dbReference>
<protein>
    <recommendedName>
        <fullName evidence="13">Dynein heavy chain ATP-binding dynein motor region domain-containing protein</fullName>
    </recommendedName>
</protein>
<evidence type="ECO:0000256" key="12">
    <source>
        <dbReference type="ARBA" id="ARBA00023273"/>
    </source>
</evidence>
<sequence>MLVQDSETRICDDQIYTHNIIGRCKCRLGEDDVILCYVYTHVERFTFTGYACSGTECLTALFYKLSIAAGGKKKRDWFVEKVSLGHGFAFPLRHFQLQAVFIGDLYFVLTKQQNNFKIALKHLEDELLTRLSAAQGSFLGDTELVEKLESTKTTAAEIENKVIEGKENEVKINEARELYRPAAARASLLYFVINDLGKINPVYQFSLKAFNAVFHNSIEHAAHSEDVKERVFSLIDSVTYSAFVYTNRGLFEKDKLTFESQAAFQILLRSKEIERHELDFLLRFPVESTYRSPVDFLTTQSWSAVKAIAIMDEFRGLDRDIEGSAKRWKKIVEAESPENERFPQEWKNKTSLQKLIILRALRPDRMTYAVR</sequence>
<dbReference type="GO" id="GO:0045505">
    <property type="term" value="F:dynein intermediate chain binding"/>
    <property type="evidence" value="ECO:0007669"/>
    <property type="project" value="InterPro"/>
</dbReference>
<evidence type="ECO:0000256" key="5">
    <source>
        <dbReference type="ARBA" id="ARBA00022741"/>
    </source>
</evidence>